<evidence type="ECO:0000259" key="6">
    <source>
        <dbReference type="Pfam" id="PF12430"/>
    </source>
</evidence>
<dbReference type="InterPro" id="IPR025969">
    <property type="entry name" value="ABA_GPCR_dom"/>
</dbReference>
<reference evidence="8" key="1">
    <citation type="submission" date="2020-02" db="EMBL/GenBank/DDBJ databases">
        <authorList>
            <person name="Palmer J.M."/>
        </authorList>
    </citation>
    <scope>NUCLEOTIDE SEQUENCE</scope>
    <source>
        <strain evidence="8">EPUS1.4</strain>
        <tissue evidence="8">Thallus</tissue>
    </source>
</reference>
<dbReference type="InterPro" id="IPR022535">
    <property type="entry name" value="Golgi_pH-regulator_cons_dom"/>
</dbReference>
<dbReference type="Proteomes" id="UP000606974">
    <property type="component" value="Unassembled WGS sequence"/>
</dbReference>
<accession>A0A8H7A8M0</accession>
<evidence type="ECO:0000256" key="4">
    <source>
        <dbReference type="ARBA" id="ARBA00023136"/>
    </source>
</evidence>
<evidence type="ECO:0000256" key="3">
    <source>
        <dbReference type="ARBA" id="ARBA00022989"/>
    </source>
</evidence>
<keyword evidence="2 5" id="KW-0812">Transmembrane</keyword>
<feature type="domain" description="Abscisic acid G-protein coupled receptor-like" evidence="6">
    <location>
        <begin position="330"/>
        <end position="509"/>
    </location>
</feature>
<feature type="domain" description="Golgi pH regulator conserved" evidence="7">
    <location>
        <begin position="200"/>
        <end position="265"/>
    </location>
</feature>
<dbReference type="PANTHER" id="PTHR15948">
    <property type="entry name" value="G-PROTEIN COUPLED RECEPTOR 89-RELATED"/>
    <property type="match status" value="1"/>
</dbReference>
<keyword evidence="4 5" id="KW-0472">Membrane</keyword>
<evidence type="ECO:0000256" key="2">
    <source>
        <dbReference type="ARBA" id="ARBA00022692"/>
    </source>
</evidence>
<keyword evidence="9" id="KW-1185">Reference proteome</keyword>
<organism evidence="8 9">
    <name type="scientific">Endocarpon pusillum</name>
    <dbReference type="NCBI Taxonomy" id="364733"/>
    <lineage>
        <taxon>Eukaryota</taxon>
        <taxon>Fungi</taxon>
        <taxon>Dikarya</taxon>
        <taxon>Ascomycota</taxon>
        <taxon>Pezizomycotina</taxon>
        <taxon>Eurotiomycetes</taxon>
        <taxon>Chaetothyriomycetidae</taxon>
        <taxon>Verrucariales</taxon>
        <taxon>Verrucariaceae</taxon>
        <taxon>Endocarpon</taxon>
    </lineage>
</organism>
<feature type="transmembrane region" description="Helical" evidence="5">
    <location>
        <begin position="404"/>
        <end position="426"/>
    </location>
</feature>
<dbReference type="Pfam" id="PF12537">
    <property type="entry name" value="GPHR_N"/>
    <property type="match status" value="1"/>
</dbReference>
<dbReference type="Pfam" id="PF12430">
    <property type="entry name" value="ABA_GPCR"/>
    <property type="match status" value="1"/>
</dbReference>
<dbReference type="InterPro" id="IPR015672">
    <property type="entry name" value="GPHR/GTG"/>
</dbReference>
<feature type="transmembrane region" description="Helical" evidence="5">
    <location>
        <begin position="438"/>
        <end position="459"/>
    </location>
</feature>
<feature type="transmembrane region" description="Helical" evidence="5">
    <location>
        <begin position="86"/>
        <end position="106"/>
    </location>
</feature>
<dbReference type="GO" id="GO:0016020">
    <property type="term" value="C:membrane"/>
    <property type="evidence" value="ECO:0007669"/>
    <property type="project" value="UniProtKB-SubCell"/>
</dbReference>
<dbReference type="EMBL" id="JAACFV010000195">
    <property type="protein sequence ID" value="KAF7503147.1"/>
    <property type="molecule type" value="Genomic_DNA"/>
</dbReference>
<evidence type="ECO:0008006" key="10">
    <source>
        <dbReference type="Google" id="ProtNLM"/>
    </source>
</evidence>
<keyword evidence="3 5" id="KW-1133">Transmembrane helix</keyword>
<evidence type="ECO:0000313" key="9">
    <source>
        <dbReference type="Proteomes" id="UP000606974"/>
    </source>
</evidence>
<evidence type="ECO:0000259" key="7">
    <source>
        <dbReference type="Pfam" id="PF12537"/>
    </source>
</evidence>
<comment type="caution">
    <text evidence="8">The sequence shown here is derived from an EMBL/GenBank/DDBJ whole genome shotgun (WGS) entry which is preliminary data.</text>
</comment>
<protein>
    <recommendedName>
        <fullName evidence="10">Abscisic acid G-protein coupled receptor-like domain-containing protein</fullName>
    </recommendedName>
</protein>
<dbReference type="PANTHER" id="PTHR15948:SF0">
    <property type="entry name" value="GOLGI PH REGULATOR A-RELATED"/>
    <property type="match status" value="1"/>
</dbReference>
<sequence>MLPINGDCDDCVPPSLKSSPSKAIFSTLPFALTFLFVAVIVHQKVYPLLSSSTNDKLNRSAFSPPSPHGEASALSATYEKRISKRISSVAFSATIALSAVLTELLLCEISNSFNPTTRKISISATVTSLLCLLVLVIPLLEIYSLISGLGWRFTGGTRTSILAAWALGVIGFTTFLAGFWFVGVLLPEADGIQSKAGGNLVTACLERLGITGTSMMALLSGFAAVSAIWQNLTSRTRIVSEADINRKQAGLDATLDMLSAKKARLKQLELKVSDAPARGFFQKAMGSIRGNADVQELRTLELEVSGLKTMSASLHNSLSILRSRKASQLRSSTAVGRATNLVSYVFSCYCVYRIGSIMINITRRTLYSNLYSAPTDPVTNVIALFARHVYPSLNQAAWARQISFLLSGVILMASFNAVLQTFHLFARFLPGVLQAARSNIPLLISQIAGLYVISSALMLRNMMPREVGGVISEALGTGVLQPAWTEKWFDGWFIGSVVVTGVGIWLSHKVKGDGVWDDDIGDTDVEMGKRL</sequence>
<evidence type="ECO:0000313" key="8">
    <source>
        <dbReference type="EMBL" id="KAF7503147.1"/>
    </source>
</evidence>
<proteinExistence type="predicted"/>
<comment type="subcellular location">
    <subcellularLocation>
        <location evidence="1">Membrane</location>
        <topology evidence="1">Multi-pass membrane protein</topology>
    </subcellularLocation>
</comment>
<feature type="transmembrane region" description="Helical" evidence="5">
    <location>
        <begin position="126"/>
        <end position="149"/>
    </location>
</feature>
<gene>
    <name evidence="8" type="ORF">GJ744_004289</name>
</gene>
<dbReference type="AlphaFoldDB" id="A0A8H7A8M0"/>
<name>A0A8H7A8M0_9EURO</name>
<feature type="transmembrane region" description="Helical" evidence="5">
    <location>
        <begin position="23"/>
        <end position="41"/>
    </location>
</feature>
<dbReference type="OrthoDB" id="264392at2759"/>
<feature type="transmembrane region" description="Helical" evidence="5">
    <location>
        <begin position="208"/>
        <end position="229"/>
    </location>
</feature>
<evidence type="ECO:0000256" key="1">
    <source>
        <dbReference type="ARBA" id="ARBA00004141"/>
    </source>
</evidence>
<evidence type="ECO:0000256" key="5">
    <source>
        <dbReference type="SAM" id="Phobius"/>
    </source>
</evidence>
<feature type="transmembrane region" description="Helical" evidence="5">
    <location>
        <begin position="161"/>
        <end position="182"/>
    </location>
</feature>